<organism evidence="2 3">
    <name type="scientific">Echria macrotheca</name>
    <dbReference type="NCBI Taxonomy" id="438768"/>
    <lineage>
        <taxon>Eukaryota</taxon>
        <taxon>Fungi</taxon>
        <taxon>Dikarya</taxon>
        <taxon>Ascomycota</taxon>
        <taxon>Pezizomycotina</taxon>
        <taxon>Sordariomycetes</taxon>
        <taxon>Sordariomycetidae</taxon>
        <taxon>Sordariales</taxon>
        <taxon>Schizotheciaceae</taxon>
        <taxon>Echria</taxon>
    </lineage>
</organism>
<comment type="similarity">
    <text evidence="1">Belongs to the methyltransferase superfamily. LaeA methyltransferase family.</text>
</comment>
<keyword evidence="2" id="KW-0489">Methyltransferase</keyword>
<dbReference type="Proteomes" id="UP001239445">
    <property type="component" value="Unassembled WGS sequence"/>
</dbReference>
<dbReference type="GO" id="GO:0032259">
    <property type="term" value="P:methylation"/>
    <property type="evidence" value="ECO:0007669"/>
    <property type="project" value="UniProtKB-KW"/>
</dbReference>
<evidence type="ECO:0000256" key="1">
    <source>
        <dbReference type="ARBA" id="ARBA00038158"/>
    </source>
</evidence>
<sequence>MAEAEQGVGQGAKTIEVDAKLVGDFQDSTGETSYATSLASSIENYPVEHGRRYHAFRAGRYSRPNDEQEAERLLLLHEIMTQVQGGLYTAPVDKEKTKRILDIGTGTGIWAISVAEDFPKATVIGNDLSATQPNFVPPNVRFEVDDVEDPWVHSDKFDFIFCRYMAASIHDWPKLVGSVFENLHPSGWAEFQDFDLQYYSEDASLSPSHPLLIWISTLLDAARLLGRDPNPGSKLEGWVRAAGFVSVRHRRFRIPIGAWPRDERLKTVGAWNLMQIENGLEGLSMRLFTGVLKWEEEDVRVLLDKVRRDLRDPRIHGMFDFHIVYAQKPE</sequence>
<proteinExistence type="inferred from homology"/>
<dbReference type="SUPFAM" id="SSF53335">
    <property type="entry name" value="S-adenosyl-L-methionine-dependent methyltransferases"/>
    <property type="match status" value="1"/>
</dbReference>
<dbReference type="Gene3D" id="3.40.50.150">
    <property type="entry name" value="Vaccinia Virus protein VP39"/>
    <property type="match status" value="1"/>
</dbReference>
<protein>
    <submittedName>
        <fullName evidence="2">S-adenosyl-L-methionine-dependent methyltransferase</fullName>
    </submittedName>
</protein>
<keyword evidence="3" id="KW-1185">Reference proteome</keyword>
<evidence type="ECO:0000313" key="2">
    <source>
        <dbReference type="EMBL" id="KAK1755495.1"/>
    </source>
</evidence>
<dbReference type="AlphaFoldDB" id="A0AAJ0BBZ8"/>
<dbReference type="EMBL" id="MU839833">
    <property type="protein sequence ID" value="KAK1755495.1"/>
    <property type="molecule type" value="Genomic_DNA"/>
</dbReference>
<gene>
    <name evidence="2" type="ORF">QBC47DRAFT_190174</name>
</gene>
<accession>A0AAJ0BBZ8</accession>
<name>A0AAJ0BBZ8_9PEZI</name>
<evidence type="ECO:0000313" key="3">
    <source>
        <dbReference type="Proteomes" id="UP001239445"/>
    </source>
</evidence>
<dbReference type="InterPro" id="IPR029063">
    <property type="entry name" value="SAM-dependent_MTases_sf"/>
</dbReference>
<reference evidence="2" key="1">
    <citation type="submission" date="2023-06" db="EMBL/GenBank/DDBJ databases">
        <title>Genome-scale phylogeny and comparative genomics of the fungal order Sordariales.</title>
        <authorList>
            <consortium name="Lawrence Berkeley National Laboratory"/>
            <person name="Hensen N."/>
            <person name="Bonometti L."/>
            <person name="Westerberg I."/>
            <person name="Brannstrom I.O."/>
            <person name="Guillou S."/>
            <person name="Cros-Aarteil S."/>
            <person name="Calhoun S."/>
            <person name="Haridas S."/>
            <person name="Kuo A."/>
            <person name="Mondo S."/>
            <person name="Pangilinan J."/>
            <person name="Riley R."/>
            <person name="Labutti K."/>
            <person name="Andreopoulos B."/>
            <person name="Lipzen A."/>
            <person name="Chen C."/>
            <person name="Yanf M."/>
            <person name="Daum C."/>
            <person name="Ng V."/>
            <person name="Clum A."/>
            <person name="Steindorff A."/>
            <person name="Ohm R."/>
            <person name="Martin F."/>
            <person name="Silar P."/>
            <person name="Natvig D."/>
            <person name="Lalanne C."/>
            <person name="Gautier V."/>
            <person name="Ament-Velasquez S.L."/>
            <person name="Kruys A."/>
            <person name="Hutchinson M.I."/>
            <person name="Powell A.J."/>
            <person name="Barry K."/>
            <person name="Miller A.N."/>
            <person name="Grigoriev I.V."/>
            <person name="Debuchy R."/>
            <person name="Gladieux P."/>
            <person name="Thoren M.H."/>
            <person name="Johannesson H."/>
        </authorList>
    </citation>
    <scope>NUCLEOTIDE SEQUENCE</scope>
    <source>
        <strain evidence="2">PSN4</strain>
    </source>
</reference>
<dbReference type="GO" id="GO:0008168">
    <property type="term" value="F:methyltransferase activity"/>
    <property type="evidence" value="ECO:0007669"/>
    <property type="project" value="UniProtKB-KW"/>
</dbReference>
<dbReference type="CDD" id="cd02440">
    <property type="entry name" value="AdoMet_MTases"/>
    <property type="match status" value="1"/>
</dbReference>
<dbReference type="PANTHER" id="PTHR43591">
    <property type="entry name" value="METHYLTRANSFERASE"/>
    <property type="match status" value="1"/>
</dbReference>
<dbReference type="Pfam" id="PF13489">
    <property type="entry name" value="Methyltransf_23"/>
    <property type="match status" value="1"/>
</dbReference>
<keyword evidence="2" id="KW-0808">Transferase</keyword>
<comment type="caution">
    <text evidence="2">The sequence shown here is derived from an EMBL/GenBank/DDBJ whole genome shotgun (WGS) entry which is preliminary data.</text>
</comment>
<dbReference type="PANTHER" id="PTHR43591:SF10">
    <property type="entry name" value="ABC TRANSMEMBRANE TYPE-1 DOMAIN-CONTAINING PROTEIN-RELATED"/>
    <property type="match status" value="1"/>
</dbReference>